<gene>
    <name evidence="1" type="ORF">ACS15_3535</name>
</gene>
<dbReference type="EMBL" id="CP012605">
    <property type="protein sequence ID" value="ANH71705.1"/>
    <property type="molecule type" value="Genomic_DNA"/>
</dbReference>
<sequence length="38" mass="3933">MARSRERLAAEQALLSRLAAVSAAAPKIGQPCSKSCSC</sequence>
<evidence type="ECO:0000313" key="1">
    <source>
        <dbReference type="EMBL" id="ANH71705.1"/>
    </source>
</evidence>
<protein>
    <submittedName>
        <fullName evidence="1">Uncharacterized protein</fullName>
    </submittedName>
</protein>
<accession>A0AAC9FQA0</accession>
<organism evidence="1 2">
    <name type="scientific">Ralstonia insidiosa</name>
    <dbReference type="NCBI Taxonomy" id="190721"/>
    <lineage>
        <taxon>Bacteria</taxon>
        <taxon>Pseudomonadati</taxon>
        <taxon>Pseudomonadota</taxon>
        <taxon>Betaproteobacteria</taxon>
        <taxon>Burkholderiales</taxon>
        <taxon>Burkholderiaceae</taxon>
        <taxon>Ralstonia</taxon>
    </lineage>
</organism>
<evidence type="ECO:0000313" key="2">
    <source>
        <dbReference type="Proteomes" id="UP000077927"/>
    </source>
</evidence>
<proteinExistence type="predicted"/>
<dbReference type="KEGG" id="rin:ACS15_3535"/>
<dbReference type="AlphaFoldDB" id="A0AAC9FQA0"/>
<reference evidence="1 2" key="1">
    <citation type="submission" date="2015-09" db="EMBL/GenBank/DDBJ databases">
        <authorList>
            <person name="Xu Y."/>
            <person name="Nagy A."/>
            <person name="Liu N.T."/>
            <person name="Nou X."/>
        </authorList>
    </citation>
    <scope>NUCLEOTIDE SEQUENCE [LARGE SCALE GENOMIC DNA]</scope>
    <source>
        <strain evidence="1 2">FC1138</strain>
    </source>
</reference>
<dbReference type="Proteomes" id="UP000077927">
    <property type="component" value="Chromosome 1"/>
</dbReference>
<name>A0AAC9FQA0_9RALS</name>